<dbReference type="InterPro" id="IPR036533">
    <property type="entry name" value="BAG_dom_sf"/>
</dbReference>
<dbReference type="SUPFAM" id="SSF63491">
    <property type="entry name" value="BAG domain"/>
    <property type="match status" value="1"/>
</dbReference>
<comment type="caution">
    <text evidence="2">The sequence shown here is derived from an EMBL/GenBank/DDBJ whole genome shotgun (WGS) entry which is preliminary data.</text>
</comment>
<dbReference type="Proteomes" id="UP000265703">
    <property type="component" value="Unassembled WGS sequence"/>
</dbReference>
<dbReference type="STRING" id="658196.A0A397S9K7"/>
<dbReference type="OrthoDB" id="333905at2759"/>
<feature type="domain" description="BAG" evidence="1">
    <location>
        <begin position="150"/>
        <end position="198"/>
    </location>
</feature>
<gene>
    <name evidence="2" type="ORF">C1645_787904</name>
</gene>
<dbReference type="Gene3D" id="1.20.58.120">
    <property type="entry name" value="BAG domain"/>
    <property type="match status" value="1"/>
</dbReference>
<protein>
    <recommendedName>
        <fullName evidence="1">BAG domain-containing protein</fullName>
    </recommendedName>
</protein>
<dbReference type="EMBL" id="QKYT01000644">
    <property type="protein sequence ID" value="RIA82648.1"/>
    <property type="molecule type" value="Genomic_DNA"/>
</dbReference>
<dbReference type="InterPro" id="IPR003103">
    <property type="entry name" value="BAG_domain"/>
</dbReference>
<evidence type="ECO:0000313" key="2">
    <source>
        <dbReference type="EMBL" id="RIA82648.1"/>
    </source>
</evidence>
<accession>A0A397S9K7</accession>
<reference evidence="2 3" key="1">
    <citation type="submission" date="2018-06" db="EMBL/GenBank/DDBJ databases">
        <title>Comparative genomics reveals the genomic features of Rhizophagus irregularis, R. cerebriforme, R. diaphanum and Gigaspora rosea, and their symbiotic lifestyle signature.</title>
        <authorList>
            <person name="Morin E."/>
            <person name="San Clemente H."/>
            <person name="Chen E.C.H."/>
            <person name="De La Providencia I."/>
            <person name="Hainaut M."/>
            <person name="Kuo A."/>
            <person name="Kohler A."/>
            <person name="Murat C."/>
            <person name="Tang N."/>
            <person name="Roy S."/>
            <person name="Loubradou J."/>
            <person name="Henrissat B."/>
            <person name="Grigoriev I.V."/>
            <person name="Corradi N."/>
            <person name="Roux C."/>
            <person name="Martin F.M."/>
        </authorList>
    </citation>
    <scope>NUCLEOTIDE SEQUENCE [LARGE SCALE GENOMIC DNA]</scope>
    <source>
        <strain evidence="2 3">DAOM 227022</strain>
    </source>
</reference>
<evidence type="ECO:0000259" key="1">
    <source>
        <dbReference type="Pfam" id="PF02179"/>
    </source>
</evidence>
<evidence type="ECO:0000313" key="3">
    <source>
        <dbReference type="Proteomes" id="UP000265703"/>
    </source>
</evidence>
<organism evidence="2 3">
    <name type="scientific">Glomus cerebriforme</name>
    <dbReference type="NCBI Taxonomy" id="658196"/>
    <lineage>
        <taxon>Eukaryota</taxon>
        <taxon>Fungi</taxon>
        <taxon>Fungi incertae sedis</taxon>
        <taxon>Mucoromycota</taxon>
        <taxon>Glomeromycotina</taxon>
        <taxon>Glomeromycetes</taxon>
        <taxon>Glomerales</taxon>
        <taxon>Glomeraceae</taxon>
        <taxon>Glomus</taxon>
    </lineage>
</organism>
<dbReference type="GO" id="GO:0051087">
    <property type="term" value="F:protein-folding chaperone binding"/>
    <property type="evidence" value="ECO:0007669"/>
    <property type="project" value="InterPro"/>
</dbReference>
<dbReference type="Pfam" id="PF02179">
    <property type="entry name" value="BAG"/>
    <property type="match status" value="1"/>
</dbReference>
<sequence>MFAYYPVNPDYKPRSFYPNTRNFYHPTQYSPFYSQPEPFYYSTPQNYFAYDEHEPTFTANHQPKKSFKVKIEGDDDETKSKINKSQAAHKIYNFIKYQTENKRTRKILNKLNILGTIEKELKEIHETKHFGNLTFDEENGKQILPISIENKRFLEYENKIVKLFDKLDEIQSEGIDIIRERRKFIVKFAQTLLEELDNEKENQWKTFNEKQSNLEMVIDEYLEKAEVSSTINETLMSSENKGNEKDNQDDAVETVPISLQESELGHIENLNEKDFKTNINPCTSNEKDMIIDKEIVNKFSTLS</sequence>
<keyword evidence="3" id="KW-1185">Reference proteome</keyword>
<proteinExistence type="predicted"/>
<name>A0A397S9K7_9GLOM</name>
<dbReference type="AlphaFoldDB" id="A0A397S9K7"/>